<evidence type="ECO:0000313" key="3">
    <source>
        <dbReference type="Proteomes" id="UP001362999"/>
    </source>
</evidence>
<feature type="non-terminal residue" evidence="2">
    <location>
        <position position="1"/>
    </location>
</feature>
<dbReference type="Proteomes" id="UP001362999">
    <property type="component" value="Unassembled WGS sequence"/>
</dbReference>
<dbReference type="AlphaFoldDB" id="A0AAW0DJE8"/>
<accession>A0AAW0DJE8</accession>
<gene>
    <name evidence="2" type="ORF">R3P38DRAFT_1633320</name>
</gene>
<evidence type="ECO:0000256" key="1">
    <source>
        <dbReference type="SAM" id="MobiDB-lite"/>
    </source>
</evidence>
<comment type="caution">
    <text evidence="2">The sequence shown here is derived from an EMBL/GenBank/DDBJ whole genome shotgun (WGS) entry which is preliminary data.</text>
</comment>
<reference evidence="2 3" key="1">
    <citation type="journal article" date="2024" name="J Genomics">
        <title>Draft genome sequencing and assembly of Favolaschia claudopus CIRM-BRFM 2984 isolated from oak limbs.</title>
        <authorList>
            <person name="Navarro D."/>
            <person name="Drula E."/>
            <person name="Chaduli D."/>
            <person name="Cazenave R."/>
            <person name="Ahrendt S."/>
            <person name="Wang J."/>
            <person name="Lipzen A."/>
            <person name="Daum C."/>
            <person name="Barry K."/>
            <person name="Grigoriev I.V."/>
            <person name="Favel A."/>
            <person name="Rosso M.N."/>
            <person name="Martin F."/>
        </authorList>
    </citation>
    <scope>NUCLEOTIDE SEQUENCE [LARGE SCALE GENOMIC DNA]</scope>
    <source>
        <strain evidence="2 3">CIRM-BRFM 2984</strain>
    </source>
</reference>
<sequence>RLTDRPLTLTNIPLIQSTGIPPSYKPPASTLASQDAFPVAESVHIQGKAKRVRSARGSGSRVHTSFLSKLSLLTRSPNKCQSLRLSRSLSTFHNERRRSDPSPRPHRTSKPVKPAVSLTPQPHAFPAFAHHHHHLHPPTPRLRTRRRRTHIHFLQDLLLPAATRRTTPAPPRRLLPGPIFRAPLALLSETLSPLVPLLLDRRSFTMRCYRKPRKSNYPLGFPKMVSPHTAKKHNQIGEGRQIQKQERTRRLGFRGSSGPTIAQRLGFSRSPNRSYQALKIRNSRCLITEEQESLAVRYQHVCYGN</sequence>
<protein>
    <submittedName>
        <fullName evidence="2">Uncharacterized protein</fullName>
    </submittedName>
</protein>
<dbReference type="EMBL" id="JAWWNJ010000007">
    <property type="protein sequence ID" value="KAK7052019.1"/>
    <property type="molecule type" value="Genomic_DNA"/>
</dbReference>
<evidence type="ECO:0000313" key="2">
    <source>
        <dbReference type="EMBL" id="KAK7052019.1"/>
    </source>
</evidence>
<keyword evidence="3" id="KW-1185">Reference proteome</keyword>
<feature type="region of interest" description="Disordered" evidence="1">
    <location>
        <begin position="84"/>
        <end position="122"/>
    </location>
</feature>
<proteinExistence type="predicted"/>
<feature type="compositionally biased region" description="Basic and acidic residues" evidence="1">
    <location>
        <begin position="93"/>
        <end position="103"/>
    </location>
</feature>
<name>A0AAW0DJE8_9AGAR</name>
<organism evidence="2 3">
    <name type="scientific">Favolaschia claudopus</name>
    <dbReference type="NCBI Taxonomy" id="2862362"/>
    <lineage>
        <taxon>Eukaryota</taxon>
        <taxon>Fungi</taxon>
        <taxon>Dikarya</taxon>
        <taxon>Basidiomycota</taxon>
        <taxon>Agaricomycotina</taxon>
        <taxon>Agaricomycetes</taxon>
        <taxon>Agaricomycetidae</taxon>
        <taxon>Agaricales</taxon>
        <taxon>Marasmiineae</taxon>
        <taxon>Mycenaceae</taxon>
        <taxon>Favolaschia</taxon>
    </lineage>
</organism>